<evidence type="ECO:0000313" key="3">
    <source>
        <dbReference type="Proteomes" id="UP000238348"/>
    </source>
</evidence>
<accession>A0A2L0EWQ1</accession>
<gene>
    <name evidence="2" type="primary">tkt</name>
    <name evidence="2" type="ORF">SOCE26_051760</name>
</gene>
<dbReference type="Gene3D" id="3.40.50.970">
    <property type="match status" value="1"/>
</dbReference>
<proteinExistence type="predicted"/>
<dbReference type="PANTHER" id="PTHR47514:SF2">
    <property type="entry name" value="TRANSKETOLASE"/>
    <property type="match status" value="1"/>
</dbReference>
<organism evidence="2 3">
    <name type="scientific">Sorangium cellulosum</name>
    <name type="common">Polyangium cellulosum</name>
    <dbReference type="NCBI Taxonomy" id="56"/>
    <lineage>
        <taxon>Bacteria</taxon>
        <taxon>Pseudomonadati</taxon>
        <taxon>Myxococcota</taxon>
        <taxon>Polyangia</taxon>
        <taxon>Polyangiales</taxon>
        <taxon>Polyangiaceae</taxon>
        <taxon>Sorangium</taxon>
    </lineage>
</organism>
<dbReference type="SUPFAM" id="SSF52518">
    <property type="entry name" value="Thiamin diphosphate-binding fold (THDP-binding)"/>
    <property type="match status" value="1"/>
</dbReference>
<dbReference type="OrthoDB" id="8732661at2"/>
<evidence type="ECO:0000313" key="2">
    <source>
        <dbReference type="EMBL" id="AUX43722.1"/>
    </source>
</evidence>
<dbReference type="EC" id="2.2.1.1" evidence="2"/>
<dbReference type="GO" id="GO:0004802">
    <property type="term" value="F:transketolase activity"/>
    <property type="evidence" value="ECO:0007669"/>
    <property type="project" value="UniProtKB-EC"/>
</dbReference>
<dbReference type="CDD" id="cd02012">
    <property type="entry name" value="TPP_TK"/>
    <property type="match status" value="1"/>
</dbReference>
<name>A0A2L0EWQ1_SORCE</name>
<sequence length="288" mass="31222">MNDPSPSRHADLAALALRVREHIVRMSADGGCFIGASLSCADILVYLYTRVLDVTPATAADPGRDYFFLSKGHDVPALYGVLAELGFIPRERLANHLKPSDHIYWHPNRAVPGVEFHSGSLGHLLSVAIGVALDIKLRGGKNRVFVLLGDGELDEGSVWEACLVAQAYGLDNLVAIVDRNEFQANVATEDLLPLEPLDEKFRAFGWSVSTCDGHDFSSLEAALGPVPPEPERPTAIIARTVRGKGLPSIERKANRWFVSFSRAEVEALLAELHGGGPAEVTSEARIVR</sequence>
<dbReference type="InterPro" id="IPR029061">
    <property type="entry name" value="THDP-binding"/>
</dbReference>
<dbReference type="AlphaFoldDB" id="A0A2L0EWQ1"/>
<dbReference type="RefSeq" id="WP_104982362.1">
    <property type="nucleotide sequence ID" value="NZ_CP012673.1"/>
</dbReference>
<dbReference type="Pfam" id="PF00456">
    <property type="entry name" value="Transketolase_N"/>
    <property type="match status" value="1"/>
</dbReference>
<reference evidence="2 3" key="1">
    <citation type="submission" date="2015-09" db="EMBL/GenBank/DDBJ databases">
        <title>Sorangium comparison.</title>
        <authorList>
            <person name="Zaburannyi N."/>
            <person name="Bunk B."/>
            <person name="Overmann J."/>
            <person name="Mueller R."/>
        </authorList>
    </citation>
    <scope>NUCLEOTIDE SEQUENCE [LARGE SCALE GENOMIC DNA]</scope>
    <source>
        <strain evidence="2 3">So ce26</strain>
    </source>
</reference>
<dbReference type="PANTHER" id="PTHR47514">
    <property type="entry name" value="TRANSKETOLASE N-TERMINAL SECTION-RELATED"/>
    <property type="match status" value="1"/>
</dbReference>
<protein>
    <submittedName>
        <fullName evidence="2">Transketolase</fullName>
        <ecNumber evidence="2">2.2.1.1</ecNumber>
    </submittedName>
</protein>
<keyword evidence="2" id="KW-0808">Transferase</keyword>
<dbReference type="InterPro" id="IPR005474">
    <property type="entry name" value="Transketolase_N"/>
</dbReference>
<dbReference type="EMBL" id="CP012673">
    <property type="protein sequence ID" value="AUX43722.1"/>
    <property type="molecule type" value="Genomic_DNA"/>
</dbReference>
<dbReference type="Proteomes" id="UP000238348">
    <property type="component" value="Chromosome"/>
</dbReference>
<feature type="domain" description="Transketolase N-terminal" evidence="1">
    <location>
        <begin position="33"/>
        <end position="267"/>
    </location>
</feature>
<evidence type="ECO:0000259" key="1">
    <source>
        <dbReference type="Pfam" id="PF00456"/>
    </source>
</evidence>